<sequence>MNFLKSSVALLALVAVAKADFNTFTFANADASSTTCAADGAVTVVNELEKCTVVCGNANVQIASTDTAGTFDVTYFTEAACADTPAPAAESLVCVEGTAVTVGDYSITCSTVTEAPTETPTETPTEKPTETPTEKPTENPTETPSTTESSSSSTLLVSVTMVAASVVAALL</sequence>
<proteinExistence type="predicted"/>
<dbReference type="EMBL" id="GL870942">
    <property type="protein sequence ID" value="EGC40427.1"/>
    <property type="molecule type" value="Genomic_DNA"/>
</dbReference>
<dbReference type="KEGG" id="dpp:DICPUDRAFT_91016"/>
<dbReference type="GeneID" id="10503495"/>
<evidence type="ECO:0000256" key="1">
    <source>
        <dbReference type="SAM" id="MobiDB-lite"/>
    </source>
</evidence>
<feature type="chain" id="PRO_5003263383" evidence="2">
    <location>
        <begin position="20"/>
        <end position="171"/>
    </location>
</feature>
<dbReference type="AlphaFoldDB" id="F0Z6D9"/>
<organism evidence="3 4">
    <name type="scientific">Dictyostelium purpureum</name>
    <name type="common">Slime mold</name>
    <dbReference type="NCBI Taxonomy" id="5786"/>
    <lineage>
        <taxon>Eukaryota</taxon>
        <taxon>Amoebozoa</taxon>
        <taxon>Evosea</taxon>
        <taxon>Eumycetozoa</taxon>
        <taxon>Dictyostelia</taxon>
        <taxon>Dictyosteliales</taxon>
        <taxon>Dictyosteliaceae</taxon>
        <taxon>Dictyostelium</taxon>
    </lineage>
</organism>
<protein>
    <submittedName>
        <fullName evidence="3">Expressed protein</fullName>
    </submittedName>
</protein>
<evidence type="ECO:0000313" key="4">
    <source>
        <dbReference type="Proteomes" id="UP000001064"/>
    </source>
</evidence>
<dbReference type="OMA" id="YANAYDY"/>
<evidence type="ECO:0000256" key="2">
    <source>
        <dbReference type="SAM" id="SignalP"/>
    </source>
</evidence>
<feature type="region of interest" description="Disordered" evidence="1">
    <location>
        <begin position="111"/>
        <end position="154"/>
    </location>
</feature>
<keyword evidence="2" id="KW-0732">Signal</keyword>
<feature type="signal peptide" evidence="2">
    <location>
        <begin position="1"/>
        <end position="19"/>
    </location>
</feature>
<feature type="compositionally biased region" description="Basic and acidic residues" evidence="1">
    <location>
        <begin position="124"/>
        <end position="137"/>
    </location>
</feature>
<dbReference type="VEuPathDB" id="AmoebaDB:DICPUDRAFT_91016"/>
<name>F0Z6D9_DICPU</name>
<keyword evidence="4" id="KW-1185">Reference proteome</keyword>
<reference evidence="4" key="1">
    <citation type="journal article" date="2011" name="Genome Biol.">
        <title>Comparative genomics of the social amoebae Dictyostelium discoideum and Dictyostelium purpureum.</title>
        <authorList>
            <consortium name="US DOE Joint Genome Institute (JGI-PGF)"/>
            <person name="Sucgang R."/>
            <person name="Kuo A."/>
            <person name="Tian X."/>
            <person name="Salerno W."/>
            <person name="Parikh A."/>
            <person name="Feasley C.L."/>
            <person name="Dalin E."/>
            <person name="Tu H."/>
            <person name="Huang E."/>
            <person name="Barry K."/>
            <person name="Lindquist E."/>
            <person name="Shapiro H."/>
            <person name="Bruce D."/>
            <person name="Schmutz J."/>
            <person name="Salamov A."/>
            <person name="Fey P."/>
            <person name="Gaudet P."/>
            <person name="Anjard C."/>
            <person name="Babu M.M."/>
            <person name="Basu S."/>
            <person name="Bushmanova Y."/>
            <person name="van der Wel H."/>
            <person name="Katoh-Kurasawa M."/>
            <person name="Dinh C."/>
            <person name="Coutinho P.M."/>
            <person name="Saito T."/>
            <person name="Elias M."/>
            <person name="Schaap P."/>
            <person name="Kay R.R."/>
            <person name="Henrissat B."/>
            <person name="Eichinger L."/>
            <person name="Rivero F."/>
            <person name="Putnam N.H."/>
            <person name="West C.M."/>
            <person name="Loomis W.F."/>
            <person name="Chisholm R.L."/>
            <person name="Shaulsky G."/>
            <person name="Strassmann J.E."/>
            <person name="Queller D.C."/>
            <person name="Kuspa A."/>
            <person name="Grigoriev I.V."/>
        </authorList>
    </citation>
    <scope>NUCLEOTIDE SEQUENCE [LARGE SCALE GENOMIC DNA]</scope>
    <source>
        <strain evidence="4">QSDP1</strain>
    </source>
</reference>
<accession>F0Z6D9</accession>
<gene>
    <name evidence="3" type="ORF">DICPUDRAFT_91016</name>
</gene>
<evidence type="ECO:0000313" key="3">
    <source>
        <dbReference type="EMBL" id="EGC40427.1"/>
    </source>
</evidence>
<feature type="compositionally biased region" description="Low complexity" evidence="1">
    <location>
        <begin position="138"/>
        <end position="154"/>
    </location>
</feature>
<dbReference type="InParanoid" id="F0Z6D9"/>
<dbReference type="Proteomes" id="UP000001064">
    <property type="component" value="Unassembled WGS sequence"/>
</dbReference>
<feature type="compositionally biased region" description="Low complexity" evidence="1">
    <location>
        <begin position="111"/>
        <end position="123"/>
    </location>
</feature>
<dbReference type="RefSeq" id="XP_003282974.1">
    <property type="nucleotide sequence ID" value="XM_003282926.1"/>
</dbReference>